<evidence type="ECO:0000313" key="4">
    <source>
        <dbReference type="EMBL" id="RCI75628.1"/>
    </source>
</evidence>
<reference evidence="5 9" key="5">
    <citation type="submission" date="2018-08" db="EMBL/GenBank/DDBJ databases">
        <title>Recombination of ecologically and evolutionarily significant loci maintains genetic cohesion in the Pseudomonas syringae species complex.</title>
        <authorList>
            <person name="Dillon M."/>
            <person name="Thakur S."/>
            <person name="Almeida R.N.D."/>
            <person name="Weir B.S."/>
            <person name="Guttman D.S."/>
        </authorList>
    </citation>
    <scope>NUCLEOTIDE SEQUENCE [LARGE SCALE GENOMIC DNA]</scope>
    <source>
        <strain evidence="5 9">ICMP 7846</strain>
    </source>
</reference>
<evidence type="ECO:0000313" key="9">
    <source>
        <dbReference type="Proteomes" id="UP000270834"/>
    </source>
</evidence>
<evidence type="ECO:0000313" key="1">
    <source>
        <dbReference type="EMBL" id="CRO24882.1"/>
    </source>
</evidence>
<evidence type="ECO:0008006" key="10">
    <source>
        <dbReference type="Google" id="ProtNLM"/>
    </source>
</evidence>
<dbReference type="OMA" id="MIQQACK"/>
<dbReference type="Proteomes" id="UP000045039">
    <property type="component" value="Unassembled WGS sequence"/>
</dbReference>
<dbReference type="Proteomes" id="UP000253594">
    <property type="component" value="Unassembled WGS sequence"/>
</dbReference>
<dbReference type="Proteomes" id="UP000194857">
    <property type="component" value="Unassembled WGS sequence"/>
</dbReference>
<evidence type="ECO:0000313" key="7">
    <source>
        <dbReference type="Proteomes" id="UP000194857"/>
    </source>
</evidence>
<dbReference type="InterPro" id="IPR054635">
    <property type="entry name" value="PA1571-like"/>
</dbReference>
<evidence type="ECO:0000313" key="3">
    <source>
        <dbReference type="EMBL" id="OTI56736.1"/>
    </source>
</evidence>
<evidence type="ECO:0000313" key="5">
    <source>
        <dbReference type="EMBL" id="RMS65336.1"/>
    </source>
</evidence>
<dbReference type="EMBL" id="RBSQ01000091">
    <property type="protein sequence ID" value="RMS65336.1"/>
    <property type="molecule type" value="Genomic_DNA"/>
</dbReference>
<dbReference type="EMBL" id="WXZT01000014">
    <property type="protein sequence ID" value="MZZ14807.1"/>
    <property type="molecule type" value="Genomic_DNA"/>
</dbReference>
<dbReference type="EMBL" id="CVVU01000051">
    <property type="protein sequence ID" value="CRO24882.1"/>
    <property type="molecule type" value="Genomic_DNA"/>
</dbReference>
<evidence type="ECO:0000313" key="2">
    <source>
        <dbReference type="EMBL" id="MZZ14807.1"/>
    </source>
</evidence>
<dbReference type="EMBL" id="NFFZ01000020">
    <property type="protein sequence ID" value="OTI56736.1"/>
    <property type="molecule type" value="Genomic_DNA"/>
</dbReference>
<organism evidence="4 8">
    <name type="scientific">Pseudomonas aeruginosa</name>
    <dbReference type="NCBI Taxonomy" id="287"/>
    <lineage>
        <taxon>Bacteria</taxon>
        <taxon>Pseudomonadati</taxon>
        <taxon>Pseudomonadota</taxon>
        <taxon>Gammaproteobacteria</taxon>
        <taxon>Pseudomonadales</taxon>
        <taxon>Pseudomonadaceae</taxon>
        <taxon>Pseudomonas</taxon>
    </lineage>
</organism>
<dbReference type="Proteomes" id="UP000644192">
    <property type="component" value="Unassembled WGS sequence"/>
</dbReference>
<comment type="caution">
    <text evidence="4">The sequence shown here is derived from an EMBL/GenBank/DDBJ whole genome shotgun (WGS) entry which is preliminary data.</text>
</comment>
<name>A0A069PZ72_PSEAI</name>
<dbReference type="RefSeq" id="WP_003104406.1">
    <property type="nucleotide sequence ID" value="NZ_AP014839.1"/>
</dbReference>
<dbReference type="AlphaFoldDB" id="A0A069PZ72"/>
<dbReference type="Proteomes" id="UP000270834">
    <property type="component" value="Unassembled WGS sequence"/>
</dbReference>
<protein>
    <recommendedName>
        <fullName evidence="10">Multifunctional fatty acid oxidation complex subunit alpha</fullName>
    </recommendedName>
</protein>
<reference evidence="1" key="2">
    <citation type="submission" date="2015-06" db="EMBL/GenBank/DDBJ databases">
        <authorList>
            <person name="Radhakrishnan R."/>
            <person name="Underwood A."/>
            <person name="Al-Shahib A."/>
        </authorList>
    </citation>
    <scope>NUCLEOTIDE SEQUENCE</scope>
    <source>
        <strain evidence="1">P19_London_7_VIM_2_05_10</strain>
    </source>
</reference>
<reference evidence="6" key="1">
    <citation type="submission" date="2015-06" db="EMBL/GenBank/DDBJ databases">
        <authorList>
            <person name="Radhakrishnan Rajesh"/>
            <person name="Underwood Anthony"/>
            <person name="Al-Shahib Ali"/>
        </authorList>
    </citation>
    <scope>NUCLEOTIDE SEQUENCE [LARGE SCALE GENOMIC DNA]</scope>
    <source>
        <strain evidence="6">P19_London_7_VIM_2_05_10</strain>
    </source>
</reference>
<reference evidence="3 7" key="3">
    <citation type="submission" date="2017-05" db="EMBL/GenBank/DDBJ databases">
        <authorList>
            <person name="Song R."/>
            <person name="Chenine A.L."/>
            <person name="Ruprecht R.M."/>
        </authorList>
    </citation>
    <scope>NUCLEOTIDE SEQUENCE [LARGE SCALE GENOMIC DNA]</scope>
    <source>
        <strain evidence="3 7">S567_C10_BS</strain>
    </source>
</reference>
<reference evidence="2" key="6">
    <citation type="submission" date="2020-01" db="EMBL/GenBank/DDBJ databases">
        <title>Bacteria Cultured from War Wounds Associated with the Conflict in Eastern Ukraine.</title>
        <authorList>
            <person name="Snesrud E."/>
            <person name="Galac M.R."/>
            <person name="Mc Gann P."/>
            <person name="Valentine K."/>
            <person name="Viacheslav K."/>
        </authorList>
    </citation>
    <scope>NUCLEOTIDE SEQUENCE</scope>
    <source>
        <strain evidence="2">VNMU148</strain>
    </source>
</reference>
<reference evidence="4 8" key="4">
    <citation type="submission" date="2018-07" db="EMBL/GenBank/DDBJ databases">
        <title>Mechanisms of high-level aminoglycoside resistance among Gram-negative pathogens in Brazil.</title>
        <authorList>
            <person name="Ballaben A.S."/>
            <person name="Darini A.L.C."/>
            <person name="Doi Y."/>
        </authorList>
    </citation>
    <scope>NUCLEOTIDE SEQUENCE [LARGE SCALE GENOMIC DNA]</scope>
    <source>
        <strain evidence="4 8">B2-305</strain>
    </source>
</reference>
<evidence type="ECO:0000313" key="8">
    <source>
        <dbReference type="Proteomes" id="UP000253594"/>
    </source>
</evidence>
<sequence>MNSQHTDTAKRRVIPFNTQQHTGGAIIDAQGREIPITEVMIQRACRELDRSLEQEQKQA</sequence>
<dbReference type="EMBL" id="QORE01000143">
    <property type="protein sequence ID" value="RCI75628.1"/>
    <property type="molecule type" value="Genomic_DNA"/>
</dbReference>
<proteinExistence type="predicted"/>
<dbReference type="NCBIfam" id="NF045613">
    <property type="entry name" value="PA1571_fam"/>
    <property type="match status" value="1"/>
</dbReference>
<gene>
    <name evidence="5" type="ORF">ALP65_02059</name>
    <name evidence="3" type="ORF">CAZ10_28535</name>
    <name evidence="4" type="ORF">DT376_06665</name>
    <name evidence="2" type="ORF">GUL26_21395</name>
    <name evidence="1" type="ORF">PAERUG_P19_London_7_VIM_2_05_10_01161</name>
</gene>
<accession>A0A069PZ72</accession>
<evidence type="ECO:0000313" key="6">
    <source>
        <dbReference type="Proteomes" id="UP000045039"/>
    </source>
</evidence>